<evidence type="ECO:0000256" key="6">
    <source>
        <dbReference type="ARBA" id="ARBA00022827"/>
    </source>
</evidence>
<protein>
    <submittedName>
        <fullName evidence="10">Bifunctional homocysteine S-methyltransferase/methylenetetrahydrofolate reductase</fullName>
    </submittedName>
</protein>
<dbReference type="Gene3D" id="3.20.20.330">
    <property type="entry name" value="Homocysteine-binding-like domain"/>
    <property type="match status" value="1"/>
</dbReference>
<name>A0A809RTL3_9BACT</name>
<evidence type="ECO:0000256" key="5">
    <source>
        <dbReference type="ARBA" id="ARBA00022679"/>
    </source>
</evidence>
<reference evidence="10" key="1">
    <citation type="journal article" name="DNA Res.">
        <title>The physiological potential of anammox bacteria as revealed by their core genome structure.</title>
        <authorList>
            <person name="Okubo T."/>
            <person name="Toyoda A."/>
            <person name="Fukuhara K."/>
            <person name="Uchiyama I."/>
            <person name="Harigaya Y."/>
            <person name="Kuroiwa M."/>
            <person name="Suzuki T."/>
            <person name="Murakami Y."/>
            <person name="Suwa Y."/>
            <person name="Takami H."/>
        </authorList>
    </citation>
    <scope>NUCLEOTIDE SEQUENCE</scope>
    <source>
        <strain evidence="10">317325-2</strain>
    </source>
</reference>
<evidence type="ECO:0000256" key="3">
    <source>
        <dbReference type="ARBA" id="ARBA00022603"/>
    </source>
</evidence>
<evidence type="ECO:0000313" key="11">
    <source>
        <dbReference type="Proteomes" id="UP000662873"/>
    </source>
</evidence>
<dbReference type="Proteomes" id="UP000662873">
    <property type="component" value="Chromosome"/>
</dbReference>
<keyword evidence="8" id="KW-0862">Zinc</keyword>
<dbReference type="InterPro" id="IPR036589">
    <property type="entry name" value="HCY_dom_sf"/>
</dbReference>
<dbReference type="InterPro" id="IPR003726">
    <property type="entry name" value="HCY_dom"/>
</dbReference>
<dbReference type="InterPro" id="IPR003171">
    <property type="entry name" value="Mehydrof_redctse-like"/>
</dbReference>
<feature type="binding site" evidence="8">
    <location>
        <position position="267"/>
    </location>
    <ligand>
        <name>Zn(2+)</name>
        <dbReference type="ChEBI" id="CHEBI:29105"/>
    </ligand>
</feature>
<dbReference type="SUPFAM" id="SSF82282">
    <property type="entry name" value="Homocysteine S-methyltransferase"/>
    <property type="match status" value="1"/>
</dbReference>
<dbReference type="Pfam" id="PF02219">
    <property type="entry name" value="MTHFR"/>
    <property type="match status" value="1"/>
</dbReference>
<sequence length="603" mass="64314">MKLSDALAQPVVCGDGAYGTLLAARGFPKQPYDLANLEAPELVADLHRLYFEAGAVLIETNTFTANRFRFVDLRDDLYEINRAGARIAKAACGDGAVILGAIGPAGKPMYPLGSISSSEVIESAREQARALEEGGVDAFLLESFLDLDELERVVEGVRQASNLPIIASKAFIEDGEAISGGLPYQCAKRMAAMDVAAVGANCVVGPQRMLDLVRMMTEATSKPVLAYPTPGMPTLIKGRVAYDTDPTYFAKACRRLAEEGATLIGGCCGTTPDHIRALSQELGRSPVQRAKRASVATRDYETKPLESTPRTEFGERIARGESTYSVELDVPRGLKLDRLMADVEAVRAAGAHTINISDGARARLRMNPTAVCHLIQSTTGAETTMHFSCRDRNLLAIQADLLGCHALGVRNVLAITGDPANIGDYPSATSVFDVDAVGLVRILGRLNEGIDLAGYGIGRKCGFTICVAFNPGSPRPEVELVRLQQKADAGAHAVYTQPVFDESLVEIALESCKKVGLPCLIGVMPLRNARHAEFMHNEVPGILVPERLRAALADAPDDEAALDLGIGQALRLARLAKSGGAGVYLMPPANRITAAVKVLEGIR</sequence>
<dbReference type="UniPathway" id="UPA00193"/>
<organism evidence="10 11">
    <name type="scientific">Candidatus Nitrosymbiomonas proteolyticus</name>
    <dbReference type="NCBI Taxonomy" id="2608984"/>
    <lineage>
        <taxon>Bacteria</taxon>
        <taxon>Bacillati</taxon>
        <taxon>Armatimonadota</taxon>
        <taxon>Armatimonadota incertae sedis</taxon>
        <taxon>Candidatus Nitrosymbiomonas</taxon>
    </lineage>
</organism>
<gene>
    <name evidence="10" type="ORF">NPRO_06770</name>
</gene>
<keyword evidence="4" id="KW-0285">Flavoprotein</keyword>
<evidence type="ECO:0000256" key="7">
    <source>
        <dbReference type="ARBA" id="ARBA00023002"/>
    </source>
</evidence>
<dbReference type="GO" id="GO:0008168">
    <property type="term" value="F:methyltransferase activity"/>
    <property type="evidence" value="ECO:0007669"/>
    <property type="project" value="UniProtKB-UniRule"/>
</dbReference>
<dbReference type="PANTHER" id="PTHR11103">
    <property type="entry name" value="SLR1189 PROTEIN"/>
    <property type="match status" value="1"/>
</dbReference>
<dbReference type="NCBIfam" id="NF006396">
    <property type="entry name" value="PRK08645.1"/>
    <property type="match status" value="1"/>
</dbReference>
<comment type="cofactor">
    <cofactor evidence="1">
        <name>FAD</name>
        <dbReference type="ChEBI" id="CHEBI:57692"/>
    </cofactor>
</comment>
<dbReference type="GO" id="GO:0046872">
    <property type="term" value="F:metal ion binding"/>
    <property type="evidence" value="ECO:0007669"/>
    <property type="project" value="UniProtKB-KW"/>
</dbReference>
<comment type="pathway">
    <text evidence="2">One-carbon metabolism; tetrahydrofolate interconversion.</text>
</comment>
<accession>A0A809RTL3</accession>
<keyword evidence="3 8" id="KW-0489">Methyltransferase</keyword>
<keyword evidence="5 8" id="KW-0808">Transferase</keyword>
<dbReference type="SUPFAM" id="SSF51730">
    <property type="entry name" value="FAD-linked oxidoreductase"/>
    <property type="match status" value="1"/>
</dbReference>
<evidence type="ECO:0000313" key="10">
    <source>
        <dbReference type="EMBL" id="BBO23082.1"/>
    </source>
</evidence>
<keyword evidence="7" id="KW-0560">Oxidoreductase</keyword>
<evidence type="ECO:0000256" key="8">
    <source>
        <dbReference type="PROSITE-ProRule" id="PRU00333"/>
    </source>
</evidence>
<dbReference type="GO" id="GO:0032259">
    <property type="term" value="P:methylation"/>
    <property type="evidence" value="ECO:0007669"/>
    <property type="project" value="UniProtKB-KW"/>
</dbReference>
<dbReference type="CDD" id="cd00537">
    <property type="entry name" value="MTHFR"/>
    <property type="match status" value="1"/>
</dbReference>
<feature type="domain" description="Hcy-binding" evidence="9">
    <location>
        <begin position="1"/>
        <end position="282"/>
    </location>
</feature>
<dbReference type="GO" id="GO:0035999">
    <property type="term" value="P:tetrahydrofolate interconversion"/>
    <property type="evidence" value="ECO:0007669"/>
    <property type="project" value="UniProtKB-UniPathway"/>
</dbReference>
<dbReference type="AlphaFoldDB" id="A0A809RTL3"/>
<dbReference type="KEGG" id="npy:NPRO_06770"/>
<dbReference type="PROSITE" id="PS50970">
    <property type="entry name" value="HCY"/>
    <property type="match status" value="1"/>
</dbReference>
<proteinExistence type="predicted"/>
<feature type="binding site" evidence="8">
    <location>
        <position position="268"/>
    </location>
    <ligand>
        <name>Zn(2+)</name>
        <dbReference type="ChEBI" id="CHEBI:29105"/>
    </ligand>
</feature>
<dbReference type="Pfam" id="PF02574">
    <property type="entry name" value="S-methyl_trans"/>
    <property type="match status" value="1"/>
</dbReference>
<dbReference type="PANTHER" id="PTHR11103:SF18">
    <property type="entry name" value="SLR1189 PROTEIN"/>
    <property type="match status" value="1"/>
</dbReference>
<evidence type="ECO:0000259" key="9">
    <source>
        <dbReference type="PROSITE" id="PS50970"/>
    </source>
</evidence>
<dbReference type="EMBL" id="AP021858">
    <property type="protein sequence ID" value="BBO23082.1"/>
    <property type="molecule type" value="Genomic_DNA"/>
</dbReference>
<dbReference type="InterPro" id="IPR029041">
    <property type="entry name" value="FAD-linked_oxidoreductase-like"/>
</dbReference>
<dbReference type="Gene3D" id="3.20.20.220">
    <property type="match status" value="1"/>
</dbReference>
<feature type="binding site" evidence="8">
    <location>
        <position position="202"/>
    </location>
    <ligand>
        <name>Zn(2+)</name>
        <dbReference type="ChEBI" id="CHEBI:29105"/>
    </ligand>
</feature>
<keyword evidence="6" id="KW-0274">FAD</keyword>
<comment type="cofactor">
    <cofactor evidence="8">
        <name>Zn(2+)</name>
        <dbReference type="ChEBI" id="CHEBI:29105"/>
    </cofactor>
</comment>
<evidence type="ECO:0000256" key="4">
    <source>
        <dbReference type="ARBA" id="ARBA00022630"/>
    </source>
</evidence>
<keyword evidence="8" id="KW-0479">Metal-binding</keyword>
<evidence type="ECO:0000256" key="1">
    <source>
        <dbReference type="ARBA" id="ARBA00001974"/>
    </source>
</evidence>
<dbReference type="GO" id="GO:0004489">
    <property type="term" value="F:methylenetetrahydrofolate reductase [NAD(P)H] activity"/>
    <property type="evidence" value="ECO:0007669"/>
    <property type="project" value="InterPro"/>
</dbReference>
<evidence type="ECO:0000256" key="2">
    <source>
        <dbReference type="ARBA" id="ARBA00004777"/>
    </source>
</evidence>
<dbReference type="GO" id="GO:0006555">
    <property type="term" value="P:methionine metabolic process"/>
    <property type="evidence" value="ECO:0007669"/>
    <property type="project" value="InterPro"/>
</dbReference>